<dbReference type="NCBIfam" id="TIGR01891">
    <property type="entry name" value="amidohydrolases"/>
    <property type="match status" value="1"/>
</dbReference>
<dbReference type="MEROPS" id="M20.A02"/>
<dbReference type="PANTHER" id="PTHR11014:SF108">
    <property type="entry name" value="IAA-AMINO ACID HYDROLASE ILR1"/>
    <property type="match status" value="1"/>
</dbReference>
<evidence type="ECO:0000313" key="6">
    <source>
        <dbReference type="EMBL" id="EOY08400.1"/>
    </source>
</evidence>
<name>A0A061ETL1_THECC</name>
<keyword evidence="2" id="KW-0732">Signal</keyword>
<dbReference type="Pfam" id="PF01546">
    <property type="entry name" value="Peptidase_M20"/>
    <property type="match status" value="1"/>
</dbReference>
<organism evidence="6 7">
    <name type="scientific">Theobroma cacao</name>
    <name type="common">Cacao</name>
    <name type="synonym">Cocoa</name>
    <dbReference type="NCBI Taxonomy" id="3641"/>
    <lineage>
        <taxon>Eukaryota</taxon>
        <taxon>Viridiplantae</taxon>
        <taxon>Streptophyta</taxon>
        <taxon>Embryophyta</taxon>
        <taxon>Tracheophyta</taxon>
        <taxon>Spermatophyta</taxon>
        <taxon>Magnoliopsida</taxon>
        <taxon>eudicotyledons</taxon>
        <taxon>Gunneridae</taxon>
        <taxon>Pentapetalae</taxon>
        <taxon>rosids</taxon>
        <taxon>malvids</taxon>
        <taxon>Malvales</taxon>
        <taxon>Malvaceae</taxon>
        <taxon>Byttnerioideae</taxon>
        <taxon>Theobroma</taxon>
    </lineage>
</organism>
<dbReference type="InterPro" id="IPR002933">
    <property type="entry name" value="Peptidase_M20"/>
</dbReference>
<dbReference type="OMA" id="WPELAFQ"/>
<dbReference type="InParanoid" id="A0A061ETL1"/>
<dbReference type="GO" id="GO:0010179">
    <property type="term" value="F:IAA-Ala conjugate hydrolase activity"/>
    <property type="evidence" value="ECO:0000318"/>
    <property type="project" value="GO_Central"/>
</dbReference>
<feature type="domain" description="Peptidase M20 dimerisation" evidence="5">
    <location>
        <begin position="286"/>
        <end position="383"/>
    </location>
</feature>
<dbReference type="SUPFAM" id="SSF53187">
    <property type="entry name" value="Zn-dependent exopeptidases"/>
    <property type="match status" value="1"/>
</dbReference>
<dbReference type="GO" id="GO:0009850">
    <property type="term" value="P:auxin metabolic process"/>
    <property type="evidence" value="ECO:0000318"/>
    <property type="project" value="GO_Central"/>
</dbReference>
<keyword evidence="7" id="KW-1185">Reference proteome</keyword>
<evidence type="ECO:0000259" key="5">
    <source>
        <dbReference type="Pfam" id="PF07687"/>
    </source>
</evidence>
<keyword evidence="3 6" id="KW-0378">Hydrolase</keyword>
<gene>
    <name evidence="6" type="ORF">TCM_022797</name>
</gene>
<dbReference type="InterPro" id="IPR044757">
    <property type="entry name" value="ILR1-like_Hyd"/>
</dbReference>
<dbReference type="CDD" id="cd08017">
    <property type="entry name" value="M20_IAA_Hyd"/>
    <property type="match status" value="1"/>
</dbReference>
<evidence type="ECO:0000313" key="7">
    <source>
        <dbReference type="Proteomes" id="UP000026915"/>
    </source>
</evidence>
<dbReference type="Gramene" id="EOY08400">
    <property type="protein sequence ID" value="EOY08400"/>
    <property type="gene ID" value="TCM_022797"/>
</dbReference>
<dbReference type="SUPFAM" id="SSF55031">
    <property type="entry name" value="Bacterial exopeptidase dimerisation domain"/>
    <property type="match status" value="1"/>
</dbReference>
<dbReference type="InterPro" id="IPR011650">
    <property type="entry name" value="Peptidase_M20_dimer"/>
</dbReference>
<dbReference type="AlphaFoldDB" id="A0A061ETL1"/>
<evidence type="ECO:0000256" key="1">
    <source>
        <dbReference type="ARBA" id="ARBA00006153"/>
    </source>
</evidence>
<accession>A0A061ETL1</accession>
<proteinExistence type="inferred from homology"/>
<dbReference type="EMBL" id="CM001883">
    <property type="protein sequence ID" value="EOY08400.1"/>
    <property type="molecule type" value="Genomic_DNA"/>
</dbReference>
<dbReference type="InterPro" id="IPR036264">
    <property type="entry name" value="Bact_exopeptidase_dim_dom"/>
</dbReference>
<dbReference type="FunFam" id="3.30.70.360:FF:000001">
    <property type="entry name" value="N-acetyldiaminopimelate deacetylase"/>
    <property type="match status" value="1"/>
</dbReference>
<dbReference type="HOGENOM" id="CLU_023257_0_0_1"/>
<dbReference type="FunCoup" id="A0A061ETL1">
    <property type="interactions" value="189"/>
</dbReference>
<dbReference type="STRING" id="3641.A0A061ETL1"/>
<dbReference type="Proteomes" id="UP000026915">
    <property type="component" value="Chromosome 5"/>
</dbReference>
<reference evidence="6 7" key="1">
    <citation type="journal article" date="2013" name="Genome Biol.">
        <title>The genome sequence of the most widely cultivated cacao type and its use to identify candidate genes regulating pod color.</title>
        <authorList>
            <person name="Motamayor J.C."/>
            <person name="Mockaitis K."/>
            <person name="Schmutz J."/>
            <person name="Haiminen N."/>
            <person name="Iii D.L."/>
            <person name="Cornejo O."/>
            <person name="Findley S.D."/>
            <person name="Zheng P."/>
            <person name="Utro F."/>
            <person name="Royaert S."/>
            <person name="Saski C."/>
            <person name="Jenkins J."/>
            <person name="Podicheti R."/>
            <person name="Zhao M."/>
            <person name="Scheffler B.E."/>
            <person name="Stack J.C."/>
            <person name="Feltus F.A."/>
            <person name="Mustiga G.M."/>
            <person name="Amores F."/>
            <person name="Phillips W."/>
            <person name="Marelli J.P."/>
            <person name="May G.D."/>
            <person name="Shapiro H."/>
            <person name="Ma J."/>
            <person name="Bustamante C.D."/>
            <person name="Schnell R.J."/>
            <person name="Main D."/>
            <person name="Gilbert D."/>
            <person name="Parida L."/>
            <person name="Kuhn D.N."/>
        </authorList>
    </citation>
    <scope>NUCLEOTIDE SEQUENCE [LARGE SCALE GENOMIC DNA]</scope>
    <source>
        <strain evidence="7">cv. Matina 1-6</strain>
    </source>
</reference>
<dbReference type="eggNOG" id="ENOG502QQEM">
    <property type="taxonomic scope" value="Eukaryota"/>
</dbReference>
<evidence type="ECO:0000256" key="2">
    <source>
        <dbReference type="ARBA" id="ARBA00022729"/>
    </source>
</evidence>
<protein>
    <submittedName>
        <fullName evidence="6">Iaa-amino acid hydrolase 4, putative</fullName>
    </submittedName>
</protein>
<dbReference type="Pfam" id="PF07687">
    <property type="entry name" value="M20_dimer"/>
    <property type="match status" value="1"/>
</dbReference>
<evidence type="ECO:0000256" key="3">
    <source>
        <dbReference type="ARBA" id="ARBA00022801"/>
    </source>
</evidence>
<dbReference type="InterPro" id="IPR017439">
    <property type="entry name" value="Amidohydrolase"/>
</dbReference>
<dbReference type="Gene3D" id="3.30.70.360">
    <property type="match status" value="1"/>
</dbReference>
<sequence length="506" mass="55576">MRKTKQIGSGKVKKIQLPVSKTQADLNVLIPDFLLPDSTRFPKSFFSRSDQRDSKTFLSQLSKFLSKLSSAQLMGFIFCLLLSTFLRQSWALETPSGIELEPLTQELLESARKPVFFEWMREVRRKIHEYPELGFEEHKTSQVIRTELDSLGISYKWPVAKTGVVATIGSGAKPVFSLRADMDGLPIKELVKWEHKSKVDGKMHACGHDSHVAMVLGAAKLLQAKRDELKGTVKLVFQPGEEGYAGAYHMLQDGSLDDIDAIFALHVLPAYPSGILSSRPGAMTSGAGLFSAIIQGKGGHAALPHLNRDPIVAASFAIVALQQIVSRETDPLEARVVTVGFIEGGSVENVIPESVRFGGTFRSLTNEGLSYLQKRIKEVIEMQAAVHQCTATLDFLEDVPLPYPVLSNDEALYEHAKKVGETLVGEANMHLHPVITGAEDFSFFSLKTKAAMFGLGIRNETLKSDQALHSPYFFLDESALPIGAAFHAAVAVSYLDSHVVIQEVLT</sequence>
<keyword evidence="4" id="KW-0464">Manganese</keyword>
<evidence type="ECO:0000256" key="4">
    <source>
        <dbReference type="ARBA" id="ARBA00023211"/>
    </source>
</evidence>
<comment type="similarity">
    <text evidence="1">Belongs to the peptidase M20 family.</text>
</comment>
<dbReference type="PANTHER" id="PTHR11014">
    <property type="entry name" value="PEPTIDASE M20 FAMILY MEMBER"/>
    <property type="match status" value="1"/>
</dbReference>
<dbReference type="Gene3D" id="3.40.630.10">
    <property type="entry name" value="Zn peptidases"/>
    <property type="match status" value="1"/>
</dbReference>